<evidence type="ECO:0000259" key="4">
    <source>
        <dbReference type="PROSITE" id="PS01124"/>
    </source>
</evidence>
<gene>
    <name evidence="5" type="ORF">BN938_1866</name>
</gene>
<proteinExistence type="predicted"/>
<dbReference type="SMART" id="SM00342">
    <property type="entry name" value="HTH_ARAC"/>
    <property type="match status" value="1"/>
</dbReference>
<dbReference type="PROSITE" id="PS01124">
    <property type="entry name" value="HTH_ARAC_FAMILY_2"/>
    <property type="match status" value="1"/>
</dbReference>
<organism evidence="5 6">
    <name type="scientific">Mucinivorans hirudinis</name>
    <dbReference type="NCBI Taxonomy" id="1433126"/>
    <lineage>
        <taxon>Bacteria</taxon>
        <taxon>Pseudomonadati</taxon>
        <taxon>Bacteroidota</taxon>
        <taxon>Bacteroidia</taxon>
        <taxon>Bacteroidales</taxon>
        <taxon>Rikenellaceae</taxon>
        <taxon>Mucinivorans</taxon>
    </lineage>
</organism>
<dbReference type="InterPro" id="IPR050959">
    <property type="entry name" value="MarA-like"/>
</dbReference>
<accession>A0A060R8R5</accession>
<dbReference type="EMBL" id="HG934468">
    <property type="protein sequence ID" value="CDN31946.1"/>
    <property type="molecule type" value="Genomic_DNA"/>
</dbReference>
<name>A0A060R8R5_9BACT</name>
<evidence type="ECO:0000256" key="1">
    <source>
        <dbReference type="ARBA" id="ARBA00023015"/>
    </source>
</evidence>
<dbReference type="KEGG" id="rbc:BN938_1866"/>
<evidence type="ECO:0000313" key="6">
    <source>
        <dbReference type="Proteomes" id="UP000027616"/>
    </source>
</evidence>
<dbReference type="eggNOG" id="COG2207">
    <property type="taxonomic scope" value="Bacteria"/>
</dbReference>
<evidence type="ECO:0000313" key="5">
    <source>
        <dbReference type="EMBL" id="CDN31946.1"/>
    </source>
</evidence>
<feature type="domain" description="HTH araC/xylS-type" evidence="4">
    <location>
        <begin position="192"/>
        <end position="276"/>
    </location>
</feature>
<evidence type="ECO:0000256" key="2">
    <source>
        <dbReference type="ARBA" id="ARBA00023125"/>
    </source>
</evidence>
<protein>
    <submittedName>
        <fullName evidence="5">Transcriptional regulator, AraC family</fullName>
    </submittedName>
</protein>
<keyword evidence="2" id="KW-0238">DNA-binding</keyword>
<dbReference type="HOGENOM" id="CLU_077934_0_0_10"/>
<keyword evidence="3" id="KW-0804">Transcription</keyword>
<evidence type="ECO:0000256" key="3">
    <source>
        <dbReference type="ARBA" id="ARBA00023163"/>
    </source>
</evidence>
<dbReference type="Gene3D" id="1.10.10.60">
    <property type="entry name" value="Homeodomain-like"/>
    <property type="match status" value="1"/>
</dbReference>
<dbReference type="PANTHER" id="PTHR47504:SF5">
    <property type="entry name" value="RIGHT ORIGIN-BINDING PROTEIN"/>
    <property type="match status" value="1"/>
</dbReference>
<dbReference type="SUPFAM" id="SSF46689">
    <property type="entry name" value="Homeodomain-like"/>
    <property type="match status" value="1"/>
</dbReference>
<keyword evidence="1" id="KW-0805">Transcription regulation</keyword>
<dbReference type="GO" id="GO:0043565">
    <property type="term" value="F:sequence-specific DNA binding"/>
    <property type="evidence" value="ECO:0007669"/>
    <property type="project" value="InterPro"/>
</dbReference>
<dbReference type="STRING" id="1433126.BN938_1866"/>
<dbReference type="PANTHER" id="PTHR47504">
    <property type="entry name" value="RIGHT ORIGIN-BINDING PROTEIN"/>
    <property type="match status" value="1"/>
</dbReference>
<dbReference type="OrthoDB" id="1031098at2"/>
<keyword evidence="6" id="KW-1185">Reference proteome</keyword>
<dbReference type="Proteomes" id="UP000027616">
    <property type="component" value="Chromosome I"/>
</dbReference>
<dbReference type="GO" id="GO:0003700">
    <property type="term" value="F:DNA-binding transcription factor activity"/>
    <property type="evidence" value="ECO:0007669"/>
    <property type="project" value="InterPro"/>
</dbReference>
<sequence>MKVCNTTACQTCHSNDKQSFKLLVFPCGRIAPPKKVADRLLFVLSGRLSVKADGQDEFFCDKDEIILLVRDKKYEVTVLEDTKLLVLTFATTYQICDKMGLRDAKHILDATRYKFHSLPIREPMKLILESVLYYLRDNITCGHWQKAKFLEFFVVYWNYYTLEEICHFFYPVINKDIGFHAKVMANCTKAKTVKELARLCGYSLTPFNKLFLEHFQHSSPYKWMLQQNAPLIKARLLDKTVPIKAIAAEFGFTDQTHLNRYCKRYFNTTALQIRNRND</sequence>
<dbReference type="Pfam" id="PF12833">
    <property type="entry name" value="HTH_18"/>
    <property type="match status" value="1"/>
</dbReference>
<reference evidence="5 6" key="1">
    <citation type="journal article" date="2015" name="Genome Announc.">
        <title>Complete Genome Sequence of the Novel Leech Symbiont Mucinivorans hirudinis M3T.</title>
        <authorList>
            <person name="Nelson M.C."/>
            <person name="Bomar L."/>
            <person name="Graf J."/>
        </authorList>
    </citation>
    <scope>NUCLEOTIDE SEQUENCE [LARGE SCALE GENOMIC DNA]</scope>
    <source>
        <strain evidence="6">M3</strain>
    </source>
</reference>
<dbReference type="InterPro" id="IPR018060">
    <property type="entry name" value="HTH_AraC"/>
</dbReference>
<dbReference type="InterPro" id="IPR009057">
    <property type="entry name" value="Homeodomain-like_sf"/>
</dbReference>
<dbReference type="AlphaFoldDB" id="A0A060R8R5"/>